<keyword evidence="5" id="KW-0539">Nucleus</keyword>
<feature type="compositionally biased region" description="Polar residues" evidence="6">
    <location>
        <begin position="293"/>
        <end position="322"/>
    </location>
</feature>
<keyword evidence="4" id="KW-0472">Membrane</keyword>
<evidence type="ECO:0000256" key="2">
    <source>
        <dbReference type="ARBA" id="ARBA00022692"/>
    </source>
</evidence>
<dbReference type="PANTHER" id="PTHR28538">
    <property type="entry name" value="INTEGRAL INNER NUCLEAR MEMBRANE PROTEIN IMA1"/>
    <property type="match status" value="1"/>
</dbReference>
<dbReference type="PANTHER" id="PTHR28538:SF1">
    <property type="entry name" value="INTEGRAL INNER NUCLEAR MEMBRANE PROTEIN IMA1"/>
    <property type="match status" value="1"/>
</dbReference>
<dbReference type="GO" id="GO:0005637">
    <property type="term" value="C:nuclear inner membrane"/>
    <property type="evidence" value="ECO:0007669"/>
    <property type="project" value="UniProtKB-SubCell"/>
</dbReference>
<dbReference type="Proteomes" id="UP000481861">
    <property type="component" value="Unassembled WGS sequence"/>
</dbReference>
<dbReference type="InterPro" id="IPR018617">
    <property type="entry name" value="Ima1_N"/>
</dbReference>
<keyword evidence="9" id="KW-1185">Reference proteome</keyword>
<dbReference type="GO" id="GO:0044732">
    <property type="term" value="C:mitotic spindle pole body"/>
    <property type="evidence" value="ECO:0007669"/>
    <property type="project" value="TreeGrafter"/>
</dbReference>
<evidence type="ECO:0000256" key="5">
    <source>
        <dbReference type="ARBA" id="ARBA00023242"/>
    </source>
</evidence>
<sequence>MAAASTTSAAESPFCDTCQRNQILVNKTLAEYIPDEDDPEYDKYVDSADDYRAELEERYPSVCDECIGRVRDQIRAAGYATKTDHLRRALEQSKKNMITSQTPRQIWTLRLVAAAKWTYVSNVVVGVIWHVAGVLVRPEDALLVDSQFPWKACLGQVVNTRQLGQTCLTSPSIMKVVDYALLADLFTIWWNPKLEQKTNRPGRRMRGLKTVWLTRAVVLLGQWASLHFQPNLQPGEDDALERVHYMHAAMLVITVFSAIFTWKAVQIVPQSAVMRPIDPHLPNAPRSSEKPTRAQQPPNRPMQSSFDTMAQSFTSSFPSNELTESDDNLPPSPTLTAVSSSTHDTEASTPWRRRSTKSELDDMDWTPTQKKFADNGPAIIPPLWNLPSPKPASQQQPPAPEPHSIFSKPDPNPFRHKVPAAPKAPAHAKYDPWKRGVWPPPAKEPQTTLFQGTGTQGANASGTGLRGIGVPKNVQRDAELFAQPKMKFDYYGKPKETGLEDTFNSLFSK</sequence>
<dbReference type="EMBL" id="JAADJZ010000009">
    <property type="protein sequence ID" value="KAF2872648.1"/>
    <property type="molecule type" value="Genomic_DNA"/>
</dbReference>
<comment type="subcellular location">
    <subcellularLocation>
        <location evidence="1">Nucleus inner membrane</location>
        <topology evidence="1">Multi-pass membrane protein</topology>
    </subcellularLocation>
</comment>
<feature type="region of interest" description="Disordered" evidence="6">
    <location>
        <begin position="278"/>
        <end position="360"/>
    </location>
</feature>
<evidence type="ECO:0000256" key="3">
    <source>
        <dbReference type="ARBA" id="ARBA00022989"/>
    </source>
</evidence>
<proteinExistence type="predicted"/>
<keyword evidence="3" id="KW-1133">Transmembrane helix</keyword>
<evidence type="ECO:0000256" key="4">
    <source>
        <dbReference type="ARBA" id="ARBA00023136"/>
    </source>
</evidence>
<gene>
    <name evidence="8" type="ORF">BDV95DRAFT_593979</name>
</gene>
<name>A0A7C8I7L4_9PLEO</name>
<evidence type="ECO:0000313" key="9">
    <source>
        <dbReference type="Proteomes" id="UP000481861"/>
    </source>
</evidence>
<dbReference type="OrthoDB" id="5966927at2759"/>
<feature type="compositionally biased region" description="Low complexity" evidence="6">
    <location>
        <begin position="446"/>
        <end position="457"/>
    </location>
</feature>
<dbReference type="GO" id="GO:0034992">
    <property type="term" value="C:microtubule organizing center attachment site"/>
    <property type="evidence" value="ECO:0007669"/>
    <property type="project" value="TreeGrafter"/>
</dbReference>
<feature type="region of interest" description="Disordered" evidence="6">
    <location>
        <begin position="385"/>
        <end position="471"/>
    </location>
</feature>
<feature type="domain" description="Ima1 N-terminal" evidence="7">
    <location>
        <begin position="6"/>
        <end position="69"/>
    </location>
</feature>
<dbReference type="GO" id="GO:0034506">
    <property type="term" value="C:chromosome, centromeric core domain"/>
    <property type="evidence" value="ECO:0007669"/>
    <property type="project" value="TreeGrafter"/>
</dbReference>
<dbReference type="Pfam" id="PF09779">
    <property type="entry name" value="Ima1_N"/>
    <property type="match status" value="1"/>
</dbReference>
<evidence type="ECO:0000259" key="7">
    <source>
        <dbReference type="Pfam" id="PF09779"/>
    </source>
</evidence>
<dbReference type="GO" id="GO:0071765">
    <property type="term" value="P:nuclear inner membrane organization"/>
    <property type="evidence" value="ECO:0007669"/>
    <property type="project" value="InterPro"/>
</dbReference>
<comment type="caution">
    <text evidence="8">The sequence shown here is derived from an EMBL/GenBank/DDBJ whole genome shotgun (WGS) entry which is preliminary data.</text>
</comment>
<dbReference type="InterPro" id="IPR042321">
    <property type="entry name" value="Ima1"/>
</dbReference>
<dbReference type="AlphaFoldDB" id="A0A7C8I7L4"/>
<reference evidence="8 9" key="1">
    <citation type="submission" date="2020-01" db="EMBL/GenBank/DDBJ databases">
        <authorList>
            <consortium name="DOE Joint Genome Institute"/>
            <person name="Haridas S."/>
            <person name="Albert R."/>
            <person name="Binder M."/>
            <person name="Bloem J."/>
            <person name="Labutti K."/>
            <person name="Salamov A."/>
            <person name="Andreopoulos B."/>
            <person name="Baker S.E."/>
            <person name="Barry K."/>
            <person name="Bills G."/>
            <person name="Bluhm B.H."/>
            <person name="Cannon C."/>
            <person name="Castanera R."/>
            <person name="Culley D.E."/>
            <person name="Daum C."/>
            <person name="Ezra D."/>
            <person name="Gonzalez J.B."/>
            <person name="Henrissat B."/>
            <person name="Kuo A."/>
            <person name="Liang C."/>
            <person name="Lipzen A."/>
            <person name="Lutzoni F."/>
            <person name="Magnuson J."/>
            <person name="Mondo S."/>
            <person name="Nolan M."/>
            <person name="Ohm R."/>
            <person name="Pangilinan J."/>
            <person name="Park H.-J.H."/>
            <person name="Ramirez L."/>
            <person name="Alfaro M."/>
            <person name="Sun H."/>
            <person name="Tritt A."/>
            <person name="Yoshinaga Y."/>
            <person name="Zwiers L.-H.L."/>
            <person name="Turgeon B.G."/>
            <person name="Goodwin S.B."/>
            <person name="Spatafora J.W."/>
            <person name="Crous P.W."/>
            <person name="Grigoriev I.V."/>
        </authorList>
    </citation>
    <scope>NUCLEOTIDE SEQUENCE [LARGE SCALE GENOMIC DNA]</scope>
    <source>
        <strain evidence="8 9">CBS 611.86</strain>
    </source>
</reference>
<protein>
    <submittedName>
        <fullName evidence="8">Ima1 N-terminal domain-containing protein</fullName>
    </submittedName>
</protein>
<evidence type="ECO:0000256" key="1">
    <source>
        <dbReference type="ARBA" id="ARBA00004473"/>
    </source>
</evidence>
<keyword evidence="2" id="KW-0812">Transmembrane</keyword>
<organism evidence="8 9">
    <name type="scientific">Massariosphaeria phaeospora</name>
    <dbReference type="NCBI Taxonomy" id="100035"/>
    <lineage>
        <taxon>Eukaryota</taxon>
        <taxon>Fungi</taxon>
        <taxon>Dikarya</taxon>
        <taxon>Ascomycota</taxon>
        <taxon>Pezizomycotina</taxon>
        <taxon>Dothideomycetes</taxon>
        <taxon>Pleosporomycetidae</taxon>
        <taxon>Pleosporales</taxon>
        <taxon>Pleosporales incertae sedis</taxon>
        <taxon>Massariosphaeria</taxon>
    </lineage>
</organism>
<evidence type="ECO:0000313" key="8">
    <source>
        <dbReference type="EMBL" id="KAF2872648.1"/>
    </source>
</evidence>
<accession>A0A7C8I7L4</accession>
<evidence type="ECO:0000256" key="6">
    <source>
        <dbReference type="SAM" id="MobiDB-lite"/>
    </source>
</evidence>